<dbReference type="EMBL" id="OIVN01006216">
    <property type="protein sequence ID" value="SPD28016.1"/>
    <property type="molecule type" value="Genomic_DNA"/>
</dbReference>
<dbReference type="PROSITE" id="PS51141">
    <property type="entry name" value="ZF_SBP"/>
    <property type="match status" value="1"/>
</dbReference>
<gene>
    <name evidence="11" type="ORF">FSB_LOCUS55898</name>
</gene>
<evidence type="ECO:0000256" key="8">
    <source>
        <dbReference type="ARBA" id="ARBA00023242"/>
    </source>
</evidence>
<keyword evidence="5" id="KW-0805">Transcription regulation</keyword>
<dbReference type="SUPFAM" id="SSF103612">
    <property type="entry name" value="SBT domain"/>
    <property type="match status" value="1"/>
</dbReference>
<dbReference type="AlphaFoldDB" id="A0A2N9IRA5"/>
<dbReference type="GO" id="GO:0005634">
    <property type="term" value="C:nucleus"/>
    <property type="evidence" value="ECO:0007669"/>
    <property type="project" value="UniProtKB-SubCell"/>
</dbReference>
<evidence type="ECO:0000256" key="1">
    <source>
        <dbReference type="ARBA" id="ARBA00004123"/>
    </source>
</evidence>
<evidence type="ECO:0000256" key="4">
    <source>
        <dbReference type="ARBA" id="ARBA00022833"/>
    </source>
</evidence>
<evidence type="ECO:0000256" key="7">
    <source>
        <dbReference type="ARBA" id="ARBA00023163"/>
    </source>
</evidence>
<dbReference type="PANTHER" id="PTHR31251:SF207">
    <property type="entry name" value="SQUAMOSA PROMOTER-BINDING-LIKE PROTEIN 13A-RELATED"/>
    <property type="match status" value="1"/>
</dbReference>
<name>A0A2N9IRA5_FAGSY</name>
<keyword evidence="2" id="KW-0479">Metal-binding</keyword>
<dbReference type="PANTHER" id="PTHR31251">
    <property type="entry name" value="SQUAMOSA PROMOTER-BINDING-LIKE PROTEIN 4"/>
    <property type="match status" value="1"/>
</dbReference>
<evidence type="ECO:0000256" key="3">
    <source>
        <dbReference type="ARBA" id="ARBA00022771"/>
    </source>
</evidence>
<dbReference type="Pfam" id="PF03110">
    <property type="entry name" value="SBP"/>
    <property type="match status" value="1"/>
</dbReference>
<evidence type="ECO:0000259" key="10">
    <source>
        <dbReference type="PROSITE" id="PS51141"/>
    </source>
</evidence>
<dbReference type="FunFam" id="4.10.1100.10:FF:000001">
    <property type="entry name" value="Squamosa promoter-binding-like protein 14"/>
    <property type="match status" value="1"/>
</dbReference>
<evidence type="ECO:0000256" key="6">
    <source>
        <dbReference type="ARBA" id="ARBA00023125"/>
    </source>
</evidence>
<evidence type="ECO:0000313" key="11">
    <source>
        <dbReference type="EMBL" id="SPD28016.1"/>
    </source>
</evidence>
<dbReference type="InterPro" id="IPR044817">
    <property type="entry name" value="SBP-like"/>
</dbReference>
<accession>A0A2N9IRA5</accession>
<dbReference type="InterPro" id="IPR004333">
    <property type="entry name" value="SBP_dom"/>
</dbReference>
<proteinExistence type="predicted"/>
<comment type="subcellular location">
    <subcellularLocation>
        <location evidence="1">Nucleus</location>
    </subcellularLocation>
</comment>
<reference evidence="11" key="1">
    <citation type="submission" date="2018-02" db="EMBL/GenBank/DDBJ databases">
        <authorList>
            <person name="Cohen D.B."/>
            <person name="Kent A.D."/>
        </authorList>
    </citation>
    <scope>NUCLEOTIDE SEQUENCE</scope>
</reference>
<evidence type="ECO:0000256" key="5">
    <source>
        <dbReference type="ARBA" id="ARBA00023015"/>
    </source>
</evidence>
<evidence type="ECO:0000256" key="9">
    <source>
        <dbReference type="PROSITE-ProRule" id="PRU00470"/>
    </source>
</evidence>
<sequence>MDWDWKEFSWDSIELEPREDSSLASLVGSSSLGGQNNKVGGGLMVDLKLGRISDLEERSAAGFKDLGASAMVSSPSGSSRRTRALSGTQLVSCLVDGCKSDLSNCRDYHRRHRVCERHSKTPVVIVGGKEQRFCQQCSRFHSLGEFDEVKRSCRKRLDGHNMRRRKSQPESLYLSSEKFLSNCKGTRILQFSSPHIYASGTTTVRSTWPGITRSEAEAMIYNRHQRLHITDRKSPPNSFAFIYNEENKLFSFSQENGSKVGTQAVPKASFYQPLPNSIASLESGRGNNNMSSSGMTQSIDLGCAFYLLSTPPMSQTSAIGLSHLVQSSVNHPIQSLDSGQQLTGVAQYSCSHGVKDKSAGLVFVPDPSDYETNIYCNEMFQGALDAFLENEA</sequence>
<keyword evidence="8" id="KW-0539">Nucleus</keyword>
<dbReference type="InterPro" id="IPR036893">
    <property type="entry name" value="SBP_sf"/>
</dbReference>
<keyword evidence="6" id="KW-0238">DNA-binding</keyword>
<keyword evidence="4" id="KW-0862">Zinc</keyword>
<dbReference type="GO" id="GO:0008270">
    <property type="term" value="F:zinc ion binding"/>
    <property type="evidence" value="ECO:0007669"/>
    <property type="project" value="UniProtKB-KW"/>
</dbReference>
<protein>
    <recommendedName>
        <fullName evidence="10">SBP-type domain-containing protein</fullName>
    </recommendedName>
</protein>
<keyword evidence="3 9" id="KW-0863">Zinc-finger</keyword>
<feature type="domain" description="SBP-type" evidence="10">
    <location>
        <begin position="90"/>
        <end position="167"/>
    </location>
</feature>
<evidence type="ECO:0000256" key="2">
    <source>
        <dbReference type="ARBA" id="ARBA00022723"/>
    </source>
</evidence>
<organism evidence="11">
    <name type="scientific">Fagus sylvatica</name>
    <name type="common">Beechnut</name>
    <dbReference type="NCBI Taxonomy" id="28930"/>
    <lineage>
        <taxon>Eukaryota</taxon>
        <taxon>Viridiplantae</taxon>
        <taxon>Streptophyta</taxon>
        <taxon>Embryophyta</taxon>
        <taxon>Tracheophyta</taxon>
        <taxon>Spermatophyta</taxon>
        <taxon>Magnoliopsida</taxon>
        <taxon>eudicotyledons</taxon>
        <taxon>Gunneridae</taxon>
        <taxon>Pentapetalae</taxon>
        <taxon>rosids</taxon>
        <taxon>fabids</taxon>
        <taxon>Fagales</taxon>
        <taxon>Fagaceae</taxon>
        <taxon>Fagus</taxon>
    </lineage>
</organism>
<dbReference type="Gene3D" id="4.10.1100.10">
    <property type="entry name" value="Transcription factor, SBP-box domain"/>
    <property type="match status" value="1"/>
</dbReference>
<dbReference type="GO" id="GO:0003677">
    <property type="term" value="F:DNA binding"/>
    <property type="evidence" value="ECO:0007669"/>
    <property type="project" value="UniProtKB-KW"/>
</dbReference>
<keyword evidence="7" id="KW-0804">Transcription</keyword>